<proteinExistence type="predicted"/>
<keyword evidence="3" id="KW-1185">Reference proteome</keyword>
<sequence length="98" mass="11256">MKLRNLVWFATGAGISYQLVKNRVSLQKEINETKLLSEGIQANLSKIQKNLEIIQEQKENVNELLTDFSYKTRIFSKQASVALEQIQDIWSEKSVGKN</sequence>
<organism evidence="2 3">
    <name type="scientific">Streptococcus rubneri</name>
    <dbReference type="NCBI Taxonomy" id="1234680"/>
    <lineage>
        <taxon>Bacteria</taxon>
        <taxon>Bacillati</taxon>
        <taxon>Bacillota</taxon>
        <taxon>Bacilli</taxon>
        <taxon>Lactobacillales</taxon>
        <taxon>Streptococcaceae</taxon>
        <taxon>Streptococcus</taxon>
    </lineage>
</organism>
<dbReference type="EMBL" id="SRRP01000002">
    <property type="protein sequence ID" value="TGN91334.1"/>
    <property type="molecule type" value="Genomic_DNA"/>
</dbReference>
<dbReference type="OrthoDB" id="2236018at2"/>
<accession>A0A4Z1DWR5</accession>
<feature type="coiled-coil region" evidence="1">
    <location>
        <begin position="37"/>
        <end position="64"/>
    </location>
</feature>
<dbReference type="RefSeq" id="WP_135783347.1">
    <property type="nucleotide sequence ID" value="NZ_JBDMCE010000009.1"/>
</dbReference>
<evidence type="ECO:0000256" key="1">
    <source>
        <dbReference type="SAM" id="Coils"/>
    </source>
</evidence>
<comment type="caution">
    <text evidence="2">The sequence shown here is derived from an EMBL/GenBank/DDBJ whole genome shotgun (WGS) entry which is preliminary data.</text>
</comment>
<evidence type="ECO:0000313" key="3">
    <source>
        <dbReference type="Proteomes" id="UP000297986"/>
    </source>
</evidence>
<reference evidence="2 3" key="1">
    <citation type="submission" date="2019-04" db="EMBL/GenBank/DDBJ databases">
        <title>Genome sequencing of Streptococcus rubneri DSM 26920(T).</title>
        <authorList>
            <person name="Kook J.-K."/>
            <person name="Park S.-N."/>
            <person name="Lim Y.K."/>
        </authorList>
    </citation>
    <scope>NUCLEOTIDE SEQUENCE [LARGE SCALE GENOMIC DNA]</scope>
    <source>
        <strain evidence="2 3">DSM 26920</strain>
    </source>
</reference>
<dbReference type="Proteomes" id="UP000297986">
    <property type="component" value="Unassembled WGS sequence"/>
</dbReference>
<protein>
    <submittedName>
        <fullName evidence="2">Uncharacterized protein</fullName>
    </submittedName>
</protein>
<evidence type="ECO:0000313" key="2">
    <source>
        <dbReference type="EMBL" id="TGN91334.1"/>
    </source>
</evidence>
<dbReference type="AlphaFoldDB" id="A0A4Z1DWR5"/>
<name>A0A4Z1DWR5_9STRE</name>
<keyword evidence="1" id="KW-0175">Coiled coil</keyword>
<gene>
    <name evidence="2" type="ORF">E5S68_09550</name>
</gene>